<dbReference type="AlphaFoldDB" id="Q5BZ14"/>
<protein>
    <submittedName>
        <fullName evidence="1">Uncharacterized protein</fullName>
    </submittedName>
</protein>
<reference evidence="1" key="1">
    <citation type="submission" date="2005-03" db="EMBL/GenBank/DDBJ databases">
        <authorList>
            <person name="Han Z."/>
        </authorList>
    </citation>
    <scope>NUCLEOTIDE SEQUENCE</scope>
</reference>
<name>Q5BZ14_SCHJA</name>
<dbReference type="EMBL" id="AY811472">
    <property type="protein sequence ID" value="AAX27361.1"/>
    <property type="molecule type" value="mRNA"/>
</dbReference>
<proteinExistence type="evidence at transcript level"/>
<reference evidence="1" key="2">
    <citation type="journal article" date="2006" name="PLoS Pathog.">
        <title>New perspectives on host-parasite interplay by comparative transcriptomic and proteomic analyses of Schistosoma japonicum.</title>
        <authorList>
            <person name="Liu F."/>
            <person name="Lu J."/>
            <person name="Hu W."/>
            <person name="Wang S.Y."/>
            <person name="Cui S.J."/>
            <person name="Chi M."/>
            <person name="Yan Q."/>
            <person name="Wang X.R."/>
            <person name="Song H.D."/>
            <person name="Xu X.N."/>
            <person name="Wang J.J."/>
            <person name="Zhang X.L."/>
            <person name="Zhang X."/>
            <person name="Wang Z.Q."/>
            <person name="Xue C.L."/>
            <person name="Brindley P.J."/>
            <person name="McManus D.P."/>
            <person name="Yang P.Y."/>
            <person name="Feng Z."/>
            <person name="Chen Z."/>
            <person name="Han Z.G."/>
        </authorList>
    </citation>
    <scope>NUCLEOTIDE SEQUENCE</scope>
</reference>
<accession>Q5BZ14</accession>
<evidence type="ECO:0000313" key="1">
    <source>
        <dbReference type="EMBL" id="AAX27361.1"/>
    </source>
</evidence>
<sequence length="31" mass="3636">MEYKGCWMHFLVFCPGEPTFTMGLLKKMPNV</sequence>
<organism evidence="1">
    <name type="scientific">Schistosoma japonicum</name>
    <name type="common">Blood fluke</name>
    <dbReference type="NCBI Taxonomy" id="6182"/>
    <lineage>
        <taxon>Eukaryota</taxon>
        <taxon>Metazoa</taxon>
        <taxon>Spiralia</taxon>
        <taxon>Lophotrochozoa</taxon>
        <taxon>Platyhelminthes</taxon>
        <taxon>Trematoda</taxon>
        <taxon>Digenea</taxon>
        <taxon>Strigeidida</taxon>
        <taxon>Schistosomatoidea</taxon>
        <taxon>Schistosomatidae</taxon>
        <taxon>Schistosoma</taxon>
    </lineage>
</organism>